<organism evidence="1 2">
    <name type="scientific">Geodia barretti</name>
    <name type="common">Barrett's horny sponge</name>
    <dbReference type="NCBI Taxonomy" id="519541"/>
    <lineage>
        <taxon>Eukaryota</taxon>
        <taxon>Metazoa</taxon>
        <taxon>Porifera</taxon>
        <taxon>Demospongiae</taxon>
        <taxon>Heteroscleromorpha</taxon>
        <taxon>Tetractinellida</taxon>
        <taxon>Astrophorina</taxon>
        <taxon>Geodiidae</taxon>
        <taxon>Geodia</taxon>
    </lineage>
</organism>
<evidence type="ECO:0000313" key="1">
    <source>
        <dbReference type="EMBL" id="CAI8005399.1"/>
    </source>
</evidence>
<dbReference type="InterPro" id="IPR035441">
    <property type="entry name" value="TFIIS/LEDGF_dom_sf"/>
</dbReference>
<dbReference type="Gene3D" id="1.20.930.10">
    <property type="entry name" value="Conserved domain common to transcription factors TFIIS, elongin A, CRSP70"/>
    <property type="match status" value="1"/>
</dbReference>
<dbReference type="EMBL" id="CASHTH010000607">
    <property type="protein sequence ID" value="CAI8005399.1"/>
    <property type="molecule type" value="Genomic_DNA"/>
</dbReference>
<dbReference type="SUPFAM" id="SSF47676">
    <property type="entry name" value="Conserved domain common to transcription factors TFIIS, elongin A, CRSP70"/>
    <property type="match status" value="1"/>
</dbReference>
<accession>A0AA35R5Z5</accession>
<feature type="non-terminal residue" evidence="1">
    <location>
        <position position="84"/>
    </location>
</feature>
<dbReference type="Proteomes" id="UP001174909">
    <property type="component" value="Unassembled WGS sequence"/>
</dbReference>
<reference evidence="1" key="1">
    <citation type="submission" date="2023-03" db="EMBL/GenBank/DDBJ databases">
        <authorList>
            <person name="Steffen K."/>
            <person name="Cardenas P."/>
        </authorList>
    </citation>
    <scope>NUCLEOTIDE SEQUENCE</scope>
</reference>
<comment type="caution">
    <text evidence="1">The sequence shown here is derived from an EMBL/GenBank/DDBJ whole genome shotgun (WGS) entry which is preliminary data.</text>
</comment>
<name>A0AA35R5Z5_GEOBA</name>
<evidence type="ECO:0000313" key="2">
    <source>
        <dbReference type="Proteomes" id="UP001174909"/>
    </source>
</evidence>
<protein>
    <submittedName>
        <fullName evidence="1">Uncharacterized protein</fullName>
    </submittedName>
</protein>
<keyword evidence="2" id="KW-1185">Reference proteome</keyword>
<proteinExistence type="predicted"/>
<sequence>MSSERELEIVRIGRQLEKLANSDTPNEEVAMDMLRSLQSLPMTLDVLQVSSNIPSPNFLSVPLLFSGLSLFPLLYIRPFTWPLC</sequence>
<gene>
    <name evidence="1" type="ORF">GBAR_LOCUS4207</name>
</gene>
<dbReference type="AlphaFoldDB" id="A0AA35R5Z5"/>